<organism evidence="2 3">
    <name type="scientific">Pristionchus fissidentatus</name>
    <dbReference type="NCBI Taxonomy" id="1538716"/>
    <lineage>
        <taxon>Eukaryota</taxon>
        <taxon>Metazoa</taxon>
        <taxon>Ecdysozoa</taxon>
        <taxon>Nematoda</taxon>
        <taxon>Chromadorea</taxon>
        <taxon>Rhabditida</taxon>
        <taxon>Rhabditina</taxon>
        <taxon>Diplogasteromorpha</taxon>
        <taxon>Diplogasteroidea</taxon>
        <taxon>Neodiplogasteridae</taxon>
        <taxon>Pristionchus</taxon>
    </lineage>
</organism>
<evidence type="ECO:0000259" key="1">
    <source>
        <dbReference type="PROSITE" id="PS50097"/>
    </source>
</evidence>
<keyword evidence="3" id="KW-1185">Reference proteome</keyword>
<feature type="non-terminal residue" evidence="2">
    <location>
        <position position="235"/>
    </location>
</feature>
<sequence length="235" mass="27306">SDSLMDFTVKSSLTDATFVIGGRRIHAGKQCLALHSPFFEALLYGDFKERKHDEIVLNDVSYSSFRAMLHLLYHPFCKIEKDSRIAKYDVAILELADRFCIKVLVDRIEQYWDDICLLEDDRFHLMELMQIVDRYRLLKLQDIFQLCSWSSFNTDRGDIKTLPEYDSLSEEAKALICAHNQSHLIDGRATMVAVQGEPVDIRHHDWVARGTLCSRFEPFENNSRLYSVPPDHCEI</sequence>
<protein>
    <recommendedName>
        <fullName evidence="1">BTB domain-containing protein</fullName>
    </recommendedName>
</protein>
<dbReference type="PANTHER" id="PTHR47022:SF1">
    <property type="entry name" value="BTB AND MATH DOMAIN-CONTAINING PROTEIN 36-RELATED"/>
    <property type="match status" value="1"/>
</dbReference>
<dbReference type="PANTHER" id="PTHR47022">
    <property type="entry name" value="BTB AND MATH DOMAIN-CONTAINING PROTEIN 36-RELATED"/>
    <property type="match status" value="1"/>
</dbReference>
<dbReference type="SUPFAM" id="SSF54695">
    <property type="entry name" value="POZ domain"/>
    <property type="match status" value="1"/>
</dbReference>
<comment type="caution">
    <text evidence="2">The sequence shown here is derived from an EMBL/GenBank/DDBJ whole genome shotgun (WGS) entry which is preliminary data.</text>
</comment>
<evidence type="ECO:0000313" key="3">
    <source>
        <dbReference type="Proteomes" id="UP001432322"/>
    </source>
</evidence>
<name>A0AAV5WHW3_9BILA</name>
<dbReference type="Proteomes" id="UP001432322">
    <property type="component" value="Unassembled WGS sequence"/>
</dbReference>
<dbReference type="AlphaFoldDB" id="A0AAV5WHW3"/>
<feature type="non-terminal residue" evidence="2">
    <location>
        <position position="1"/>
    </location>
</feature>
<dbReference type="CDD" id="cd18186">
    <property type="entry name" value="BTB_POZ_ZBTB_KLHL-like"/>
    <property type="match status" value="1"/>
</dbReference>
<dbReference type="Pfam" id="PF00651">
    <property type="entry name" value="BTB"/>
    <property type="match status" value="1"/>
</dbReference>
<dbReference type="Gene3D" id="3.30.710.10">
    <property type="entry name" value="Potassium Channel Kv1.1, Chain A"/>
    <property type="match status" value="1"/>
</dbReference>
<dbReference type="EMBL" id="BTSY01000005">
    <property type="protein sequence ID" value="GMT31038.1"/>
    <property type="molecule type" value="Genomic_DNA"/>
</dbReference>
<accession>A0AAV5WHW3</accession>
<reference evidence="2" key="1">
    <citation type="submission" date="2023-10" db="EMBL/GenBank/DDBJ databases">
        <title>Genome assembly of Pristionchus species.</title>
        <authorList>
            <person name="Yoshida K."/>
            <person name="Sommer R.J."/>
        </authorList>
    </citation>
    <scope>NUCLEOTIDE SEQUENCE</scope>
    <source>
        <strain evidence="2">RS5133</strain>
    </source>
</reference>
<dbReference type="SMART" id="SM00225">
    <property type="entry name" value="BTB"/>
    <property type="match status" value="1"/>
</dbReference>
<dbReference type="InterPro" id="IPR011333">
    <property type="entry name" value="SKP1/BTB/POZ_sf"/>
</dbReference>
<dbReference type="PROSITE" id="PS50097">
    <property type="entry name" value="BTB"/>
    <property type="match status" value="1"/>
</dbReference>
<dbReference type="InterPro" id="IPR000210">
    <property type="entry name" value="BTB/POZ_dom"/>
</dbReference>
<gene>
    <name evidence="2" type="ORF">PFISCL1PPCAC_22335</name>
</gene>
<evidence type="ECO:0000313" key="2">
    <source>
        <dbReference type="EMBL" id="GMT31038.1"/>
    </source>
</evidence>
<feature type="domain" description="BTB" evidence="1">
    <location>
        <begin position="14"/>
        <end position="81"/>
    </location>
</feature>
<proteinExistence type="predicted"/>